<accession>A0A369JA17</accession>
<gene>
    <name evidence="3" type="ORF">Hypma_002749</name>
</gene>
<dbReference type="AlphaFoldDB" id="A0A369JA17"/>
<proteinExistence type="predicted"/>
<keyword evidence="2" id="KW-0732">Signal</keyword>
<organism evidence="3 4">
    <name type="scientific">Hypsizygus marmoreus</name>
    <name type="common">White beech mushroom</name>
    <name type="synonym">Agaricus marmoreus</name>
    <dbReference type="NCBI Taxonomy" id="39966"/>
    <lineage>
        <taxon>Eukaryota</taxon>
        <taxon>Fungi</taxon>
        <taxon>Dikarya</taxon>
        <taxon>Basidiomycota</taxon>
        <taxon>Agaricomycotina</taxon>
        <taxon>Agaricomycetes</taxon>
        <taxon>Agaricomycetidae</taxon>
        <taxon>Agaricales</taxon>
        <taxon>Tricholomatineae</taxon>
        <taxon>Lyophyllaceae</taxon>
        <taxon>Hypsizygus</taxon>
    </lineage>
</organism>
<evidence type="ECO:0000313" key="4">
    <source>
        <dbReference type="Proteomes" id="UP000076154"/>
    </source>
</evidence>
<dbReference type="Proteomes" id="UP000076154">
    <property type="component" value="Unassembled WGS sequence"/>
</dbReference>
<dbReference type="InParanoid" id="A0A369JA17"/>
<keyword evidence="4" id="KW-1185">Reference proteome</keyword>
<evidence type="ECO:0000313" key="3">
    <source>
        <dbReference type="EMBL" id="RDB16583.1"/>
    </source>
</evidence>
<evidence type="ECO:0000256" key="2">
    <source>
        <dbReference type="SAM" id="SignalP"/>
    </source>
</evidence>
<dbReference type="EMBL" id="LUEZ02000124">
    <property type="protein sequence ID" value="RDB16583.1"/>
    <property type="molecule type" value="Genomic_DNA"/>
</dbReference>
<feature type="region of interest" description="Disordered" evidence="1">
    <location>
        <begin position="43"/>
        <end position="66"/>
    </location>
</feature>
<comment type="caution">
    <text evidence="3">The sequence shown here is derived from an EMBL/GenBank/DDBJ whole genome shotgun (WGS) entry which is preliminary data.</text>
</comment>
<feature type="chain" id="PRO_5016736030" evidence="2">
    <location>
        <begin position="40"/>
        <end position="131"/>
    </location>
</feature>
<name>A0A369JA17_HYPMA</name>
<feature type="signal peptide" evidence="2">
    <location>
        <begin position="1"/>
        <end position="39"/>
    </location>
</feature>
<sequence>MTAFRRNSIKAAGRCAISPSPSSHLFLLIAFVLSPLLTGLPRSSPFSHSFSSPPSRRQASFPPCSGTAAQCVPRSLQRLYRRWKDFTPIDDGRRTPGRRYTFVDGTRNMVRRSFEIVGRRRRVGNVWCATG</sequence>
<reference evidence="3" key="1">
    <citation type="submission" date="2018-04" db="EMBL/GenBank/DDBJ databases">
        <title>Whole genome sequencing of Hypsizygus marmoreus.</title>
        <authorList>
            <person name="Choi I.-G."/>
            <person name="Min B."/>
            <person name="Kim J.-G."/>
            <person name="Kim S."/>
            <person name="Oh Y.-L."/>
            <person name="Kong W.-S."/>
            <person name="Park H."/>
            <person name="Jeong J."/>
            <person name="Song E.-S."/>
        </authorList>
    </citation>
    <scope>NUCLEOTIDE SEQUENCE [LARGE SCALE GENOMIC DNA]</scope>
    <source>
        <strain evidence="3">51987-8</strain>
    </source>
</reference>
<protein>
    <submittedName>
        <fullName evidence="3">Uncharacterized protein</fullName>
    </submittedName>
</protein>
<evidence type="ECO:0000256" key="1">
    <source>
        <dbReference type="SAM" id="MobiDB-lite"/>
    </source>
</evidence>
<feature type="compositionally biased region" description="Low complexity" evidence="1">
    <location>
        <begin position="43"/>
        <end position="57"/>
    </location>
</feature>